<dbReference type="InterPro" id="IPR017850">
    <property type="entry name" value="Alkaline_phosphatase_core_sf"/>
</dbReference>
<dbReference type="GO" id="GO:0051377">
    <property type="term" value="F:mannose-ethanolamine phosphotransferase activity"/>
    <property type="evidence" value="ECO:0007669"/>
    <property type="project" value="InterPro"/>
</dbReference>
<evidence type="ECO:0000256" key="2">
    <source>
        <dbReference type="ARBA" id="ARBA00004687"/>
    </source>
</evidence>
<evidence type="ECO:0000313" key="17">
    <source>
        <dbReference type="Proteomes" id="UP000246740"/>
    </source>
</evidence>
<keyword evidence="8" id="KW-0256">Endoplasmic reticulum</keyword>
<feature type="transmembrane region" description="Helical" evidence="14">
    <location>
        <begin position="690"/>
        <end position="710"/>
    </location>
</feature>
<name>A0A317XWA7_9BASI</name>
<gene>
    <name evidence="16" type="ORF">BCV70DRAFT_196812</name>
</gene>
<feature type="region of interest" description="Disordered" evidence="13">
    <location>
        <begin position="1"/>
        <end position="30"/>
    </location>
</feature>
<evidence type="ECO:0000256" key="12">
    <source>
        <dbReference type="ARBA" id="ARBA00023316"/>
    </source>
</evidence>
<keyword evidence="10 14" id="KW-0472">Membrane</keyword>
<protein>
    <recommendedName>
        <fullName evidence="4">GPI ethanolamine phosphate transferase 1</fullName>
    </recommendedName>
</protein>
<proteinExistence type="inferred from homology"/>
<evidence type="ECO:0000256" key="6">
    <source>
        <dbReference type="ARBA" id="ARBA00022679"/>
    </source>
</evidence>
<dbReference type="PANTHER" id="PTHR12250:SF0">
    <property type="entry name" value="GPI ETHANOLAMINE PHOSPHATE TRANSFERASE 1"/>
    <property type="match status" value="1"/>
</dbReference>
<feature type="transmembrane region" description="Helical" evidence="14">
    <location>
        <begin position="1141"/>
        <end position="1162"/>
    </location>
</feature>
<feature type="transmembrane region" description="Helical" evidence="14">
    <location>
        <begin position="583"/>
        <end position="606"/>
    </location>
</feature>
<dbReference type="FunFam" id="3.40.720.10:FF:000015">
    <property type="entry name" value="GPI ethanolamine phosphate transferase 1"/>
    <property type="match status" value="1"/>
</dbReference>
<dbReference type="Proteomes" id="UP000246740">
    <property type="component" value="Unassembled WGS sequence"/>
</dbReference>
<feature type="transmembrane region" description="Helical" evidence="14">
    <location>
        <begin position="999"/>
        <end position="1025"/>
    </location>
</feature>
<evidence type="ECO:0000256" key="1">
    <source>
        <dbReference type="ARBA" id="ARBA00004477"/>
    </source>
</evidence>
<evidence type="ECO:0000256" key="10">
    <source>
        <dbReference type="ARBA" id="ARBA00023136"/>
    </source>
</evidence>
<feature type="transmembrane region" description="Helical" evidence="14">
    <location>
        <begin position="1037"/>
        <end position="1059"/>
    </location>
</feature>
<evidence type="ECO:0000256" key="5">
    <source>
        <dbReference type="ARBA" id="ARBA00022502"/>
    </source>
</evidence>
<evidence type="ECO:0000256" key="7">
    <source>
        <dbReference type="ARBA" id="ARBA00022692"/>
    </source>
</evidence>
<dbReference type="Gene3D" id="3.40.720.10">
    <property type="entry name" value="Alkaline Phosphatase, subunit A"/>
    <property type="match status" value="1"/>
</dbReference>
<keyword evidence="9 14" id="KW-1133">Transmembrane helix</keyword>
<reference evidence="16 17" key="1">
    <citation type="journal article" date="2018" name="Mol. Biol. Evol.">
        <title>Broad Genomic Sampling Reveals a Smut Pathogenic Ancestry of the Fungal Clade Ustilaginomycotina.</title>
        <authorList>
            <person name="Kijpornyongpan T."/>
            <person name="Mondo S.J."/>
            <person name="Barry K."/>
            <person name="Sandor L."/>
            <person name="Lee J."/>
            <person name="Lipzen A."/>
            <person name="Pangilinan J."/>
            <person name="LaButti K."/>
            <person name="Hainaut M."/>
            <person name="Henrissat B."/>
            <person name="Grigoriev I.V."/>
            <person name="Spatafora J.W."/>
            <person name="Aime M.C."/>
        </authorList>
    </citation>
    <scope>NUCLEOTIDE SEQUENCE [LARGE SCALE GENOMIC DNA]</scope>
    <source>
        <strain evidence="16 17">MCA 3645</strain>
    </source>
</reference>
<dbReference type="InterPro" id="IPR017852">
    <property type="entry name" value="GPI_EtnP_transferase_1_C"/>
</dbReference>
<feature type="transmembrane region" description="Helical" evidence="14">
    <location>
        <begin position="865"/>
        <end position="883"/>
    </location>
</feature>
<dbReference type="CDD" id="cd16020">
    <property type="entry name" value="GPI_EPT_1"/>
    <property type="match status" value="1"/>
</dbReference>
<evidence type="ECO:0000256" key="13">
    <source>
        <dbReference type="SAM" id="MobiDB-lite"/>
    </source>
</evidence>
<feature type="transmembrane region" description="Helical" evidence="14">
    <location>
        <begin position="746"/>
        <end position="764"/>
    </location>
</feature>
<dbReference type="InParanoid" id="A0A317XWA7"/>
<feature type="transmembrane region" description="Helical" evidence="14">
    <location>
        <begin position="770"/>
        <end position="788"/>
    </location>
</feature>
<dbReference type="GO" id="GO:0006506">
    <property type="term" value="P:GPI anchor biosynthetic process"/>
    <property type="evidence" value="ECO:0007669"/>
    <property type="project" value="UniProtKB-UniPathway"/>
</dbReference>
<feature type="transmembrane region" description="Helical" evidence="14">
    <location>
        <begin position="716"/>
        <end position="734"/>
    </location>
</feature>
<dbReference type="PANTHER" id="PTHR12250">
    <property type="entry name" value="PHOSPHATIDYLINOSITOL GLYCAN, CLASS N"/>
    <property type="match status" value="1"/>
</dbReference>
<keyword evidence="12" id="KW-0961">Cell wall biogenesis/degradation</keyword>
<comment type="similarity">
    <text evidence="3">Belongs to the PIGG/PIGN/PIGO family. PIGN subfamily.</text>
</comment>
<dbReference type="FunCoup" id="A0A317XWA7">
    <property type="interactions" value="159"/>
</dbReference>
<feature type="compositionally biased region" description="Polar residues" evidence="13">
    <location>
        <begin position="1091"/>
        <end position="1104"/>
    </location>
</feature>
<dbReference type="AlphaFoldDB" id="A0A317XWA7"/>
<evidence type="ECO:0000256" key="11">
    <source>
        <dbReference type="ARBA" id="ARBA00023180"/>
    </source>
</evidence>
<dbReference type="Pfam" id="PF04987">
    <property type="entry name" value="PigN"/>
    <property type="match status" value="1"/>
</dbReference>
<feature type="transmembrane region" description="Helical" evidence="14">
    <location>
        <begin position="656"/>
        <end position="678"/>
    </location>
</feature>
<feature type="domain" description="GPI ethanolamine phosphate transferase 1 C-terminal" evidence="15">
    <location>
        <begin position="573"/>
        <end position="1064"/>
    </location>
</feature>
<evidence type="ECO:0000313" key="16">
    <source>
        <dbReference type="EMBL" id="PWZ02565.1"/>
    </source>
</evidence>
<sequence>MVDKAEHVKARPPSATSRAGAAATAADDEQDVVRKLDATLCSRKASKQPSPRQKISPVRFLLLSLIFHLVNISSIFDIYFTSPVVHPAPRFSARSTLQSTVPSDAAAELNPPADRLVLLVGDGLRADTLFKRHDPRYIPSWAALNADHAVTIGAGNRWEEFASDPVRSPHPYTEALAAVKSTAPSVAPNGDTSTPLRENAFAAPFLRSAALHRGAWGISHTRVPTESRPGHVAMIAGMYEDVSAVTKGWKLNPIAFDSILNQSSHSFAFGSPDIVPMFAVGAAAKRVDMWTYNEEDEDFTKDATHLDLWVLDRFRELLEKAKGDARLSSKLRKPGTVFFLHLLGLDTTGHFFRPLSPEYVGNTIVVDAIAQQVERLIDDFFGKDGRTAYVFTADHGMSHKGNHGDGDPDNTRTPVLAWGAGVRKPIAATASERRARQKERDCDDYYANWHLDDTARVDIDQADITPLMATLLGIPVPANSEGRLRQEMVDLPPEHRARALLANAQQVLETYRVKHLDRARRMIRFVPFPALATHTSETLPGEVRVRQIIDLIEAGAYDDAIRLSDQLIDLSIEGARYLQTYDWLLLCSIVTIGYLGSIAYGFAFVLRTYMLPPAALEQVDSSTNILVGSNKLKLLMAPISGGLFAMFAAQEMPLTYFLYAALAVFLWGRVVDELGLFSAAVQHFGRTRGITAWGSAKVLGVLLMLEIVALGYLHRAAWFVGFLALGFAWPAISLDADFKADNEGLLVLWGMVCLATGSFTIADVNKDESITLLMLSAILFLIVGLAILRRPYLFFPRPSIAVLGADGTTDVVQRAQELRMWDQQLGRTLSTLRVQLCVLIATAVTTAISARSLQLKRGLPILTQVTAWVCLSVSFVFPFAYGFRRPLLPLPPSTDGLSQKDKATTVDSLRAVGQPQNQRLAIVVFAFAPVFVLLSLRDEALFFGVYTLMLLVWAKLEGAMHEQQLQSTYSKADSKSSDAITSTVKTTQARLLQPRDLRISLFFLFLLHVGFFGTGNVASISSFYLSPVYRLVPVFSPFLMAALLLVKILVPFVILNAVFQTMCASPPNFAALHAQHGAGDRIKAEMEAPASGSNPTADGSTQPATLAPGTAANPASGMRQDRGLKLLGATAPGGLGLNTSLSLVFGACIAADVLALNFLFAVKSEGSWLEIGQTITHFVMANLLQVFMLGLAAFSASVLGGSLPPV</sequence>
<feature type="transmembrane region" description="Helical" evidence="14">
    <location>
        <begin position="918"/>
        <end position="934"/>
    </location>
</feature>
<accession>A0A317XWA7</accession>
<evidence type="ECO:0000256" key="4">
    <source>
        <dbReference type="ARBA" id="ARBA00020831"/>
    </source>
</evidence>
<keyword evidence="6" id="KW-0808">Transferase</keyword>
<dbReference type="InterPro" id="IPR007070">
    <property type="entry name" value="GPI_EtnP_transferase_1"/>
</dbReference>
<comment type="subcellular location">
    <subcellularLocation>
        <location evidence="1">Endoplasmic reticulum membrane</location>
        <topology evidence="1">Multi-pass membrane protein</topology>
    </subcellularLocation>
</comment>
<keyword evidence="17" id="KW-1185">Reference proteome</keyword>
<feature type="compositionally biased region" description="Low complexity" evidence="13">
    <location>
        <begin position="11"/>
        <end position="25"/>
    </location>
</feature>
<dbReference type="EMBL" id="KZ819188">
    <property type="protein sequence ID" value="PWZ02565.1"/>
    <property type="molecule type" value="Genomic_DNA"/>
</dbReference>
<dbReference type="GO" id="GO:0005789">
    <property type="term" value="C:endoplasmic reticulum membrane"/>
    <property type="evidence" value="ECO:0007669"/>
    <property type="project" value="UniProtKB-SubCell"/>
</dbReference>
<dbReference type="STRING" id="1882483.A0A317XWA7"/>
<evidence type="ECO:0000256" key="14">
    <source>
        <dbReference type="SAM" id="Phobius"/>
    </source>
</evidence>
<dbReference type="InterPro" id="IPR037671">
    <property type="entry name" value="PIGN_N"/>
</dbReference>
<evidence type="ECO:0000256" key="8">
    <source>
        <dbReference type="ARBA" id="ARBA00022824"/>
    </source>
</evidence>
<feature type="region of interest" description="Disordered" evidence="13">
    <location>
        <begin position="1087"/>
        <end position="1116"/>
    </location>
</feature>
<evidence type="ECO:0000259" key="15">
    <source>
        <dbReference type="Pfam" id="PF04987"/>
    </source>
</evidence>
<feature type="transmembrane region" description="Helical" evidence="14">
    <location>
        <begin position="1182"/>
        <end position="1203"/>
    </location>
</feature>
<keyword evidence="5" id="KW-0337">GPI-anchor biosynthesis</keyword>
<organism evidence="16 17">
    <name type="scientific">Testicularia cyperi</name>
    <dbReference type="NCBI Taxonomy" id="1882483"/>
    <lineage>
        <taxon>Eukaryota</taxon>
        <taxon>Fungi</taxon>
        <taxon>Dikarya</taxon>
        <taxon>Basidiomycota</taxon>
        <taxon>Ustilaginomycotina</taxon>
        <taxon>Ustilaginomycetes</taxon>
        <taxon>Ustilaginales</taxon>
        <taxon>Anthracoideaceae</taxon>
        <taxon>Testicularia</taxon>
    </lineage>
</organism>
<comment type="pathway">
    <text evidence="2">Glycolipid biosynthesis; glycosylphosphatidylinositol-anchor biosynthesis.</text>
</comment>
<keyword evidence="7 14" id="KW-0812">Transmembrane</keyword>
<evidence type="ECO:0000256" key="9">
    <source>
        <dbReference type="ARBA" id="ARBA00022989"/>
    </source>
</evidence>
<keyword evidence="11" id="KW-0325">Glycoprotein</keyword>
<dbReference type="UniPathway" id="UPA00196"/>
<evidence type="ECO:0000256" key="3">
    <source>
        <dbReference type="ARBA" id="ARBA00008400"/>
    </source>
</evidence>
<feature type="transmembrane region" description="Helical" evidence="14">
    <location>
        <begin position="834"/>
        <end position="853"/>
    </location>
</feature>
<dbReference type="OrthoDB" id="2748310at2759"/>
<feature type="transmembrane region" description="Helical" evidence="14">
    <location>
        <begin position="940"/>
        <end position="956"/>
    </location>
</feature>
<dbReference type="GO" id="GO:0071555">
    <property type="term" value="P:cell wall organization"/>
    <property type="evidence" value="ECO:0007669"/>
    <property type="project" value="UniProtKB-KW"/>
</dbReference>
<dbReference type="SUPFAM" id="SSF53649">
    <property type="entry name" value="Alkaline phosphatase-like"/>
    <property type="match status" value="1"/>
</dbReference>